<feature type="region of interest" description="Disordered" evidence="1">
    <location>
        <begin position="18"/>
        <end position="50"/>
    </location>
</feature>
<dbReference type="Proteomes" id="UP001497457">
    <property type="component" value="Chromosome 15b"/>
</dbReference>
<dbReference type="Pfam" id="PF13837">
    <property type="entry name" value="Myb_DNA-bind_4"/>
    <property type="match status" value="1"/>
</dbReference>
<proteinExistence type="predicted"/>
<evidence type="ECO:0000313" key="5">
    <source>
        <dbReference type="Proteomes" id="UP001497457"/>
    </source>
</evidence>
<dbReference type="PANTHER" id="PTHR33492">
    <property type="entry name" value="OSJNBA0043A12.37 PROTEIN-RELATED"/>
    <property type="match status" value="1"/>
</dbReference>
<feature type="compositionally biased region" description="Polar residues" evidence="1">
    <location>
        <begin position="18"/>
        <end position="27"/>
    </location>
</feature>
<dbReference type="Proteomes" id="UP001497457">
    <property type="component" value="Chromosome 16b"/>
</dbReference>
<dbReference type="InterPro" id="IPR009057">
    <property type="entry name" value="Homeodomain-like_sf"/>
</dbReference>
<feature type="region of interest" description="Disordered" evidence="1">
    <location>
        <begin position="225"/>
        <end position="329"/>
    </location>
</feature>
<name>A0ABC8Y2D8_9POAL</name>
<evidence type="ECO:0000256" key="1">
    <source>
        <dbReference type="SAM" id="MobiDB-lite"/>
    </source>
</evidence>
<feature type="domain" description="Myb-like" evidence="2">
    <location>
        <begin position="66"/>
        <end position="130"/>
    </location>
</feature>
<reference evidence="3 5" key="1">
    <citation type="submission" date="2024-10" db="EMBL/GenBank/DDBJ databases">
        <authorList>
            <person name="Ryan C."/>
        </authorList>
    </citation>
    <scope>NUCLEOTIDE SEQUENCE [LARGE SCALE GENOMIC DNA]</scope>
</reference>
<dbReference type="PROSITE" id="PS50090">
    <property type="entry name" value="MYB_LIKE"/>
    <property type="match status" value="1"/>
</dbReference>
<dbReference type="SUPFAM" id="SSF46689">
    <property type="entry name" value="Homeodomain-like"/>
    <property type="match status" value="1"/>
</dbReference>
<dbReference type="PANTHER" id="PTHR33492:SF12">
    <property type="entry name" value="HOMEODOMAIN-LIKE SUPERFAMILY PROTEIN-RELATED"/>
    <property type="match status" value="1"/>
</dbReference>
<feature type="compositionally biased region" description="Basic and acidic residues" evidence="1">
    <location>
        <begin position="283"/>
        <end position="295"/>
    </location>
</feature>
<feature type="compositionally biased region" description="Acidic residues" evidence="1">
    <location>
        <begin position="312"/>
        <end position="324"/>
    </location>
</feature>
<keyword evidence="5" id="KW-1185">Reference proteome</keyword>
<evidence type="ECO:0000259" key="2">
    <source>
        <dbReference type="PROSITE" id="PS50090"/>
    </source>
</evidence>
<feature type="compositionally biased region" description="Low complexity" evidence="1">
    <location>
        <begin position="264"/>
        <end position="276"/>
    </location>
</feature>
<dbReference type="EMBL" id="OZ075125">
    <property type="protein sequence ID" value="CAL4935114.1"/>
    <property type="molecule type" value="Genomic_DNA"/>
</dbReference>
<evidence type="ECO:0000313" key="4">
    <source>
        <dbReference type="EMBL" id="CAL4943570.1"/>
    </source>
</evidence>
<organism evidence="3 5">
    <name type="scientific">Urochloa decumbens</name>
    <dbReference type="NCBI Taxonomy" id="240449"/>
    <lineage>
        <taxon>Eukaryota</taxon>
        <taxon>Viridiplantae</taxon>
        <taxon>Streptophyta</taxon>
        <taxon>Embryophyta</taxon>
        <taxon>Tracheophyta</taxon>
        <taxon>Spermatophyta</taxon>
        <taxon>Magnoliopsida</taxon>
        <taxon>Liliopsida</taxon>
        <taxon>Poales</taxon>
        <taxon>Poaceae</taxon>
        <taxon>PACMAD clade</taxon>
        <taxon>Panicoideae</taxon>
        <taxon>Panicodae</taxon>
        <taxon>Paniceae</taxon>
        <taxon>Melinidinae</taxon>
        <taxon>Urochloa</taxon>
    </lineage>
</organism>
<dbReference type="InterPro" id="IPR001005">
    <property type="entry name" value="SANT/Myb"/>
</dbReference>
<dbReference type="Gene3D" id="1.10.10.60">
    <property type="entry name" value="Homeodomain-like"/>
    <property type="match status" value="1"/>
</dbReference>
<feature type="compositionally biased region" description="Basic and acidic residues" evidence="1">
    <location>
        <begin position="240"/>
        <end position="258"/>
    </location>
</feature>
<feature type="region of interest" description="Disordered" evidence="1">
    <location>
        <begin position="342"/>
        <end position="365"/>
    </location>
</feature>
<evidence type="ECO:0000313" key="3">
    <source>
        <dbReference type="EMBL" id="CAL4935114.1"/>
    </source>
</evidence>
<gene>
    <name evidence="3" type="ORF">URODEC1_LOCUS29088</name>
    <name evidence="4" type="ORF">URODEC1_LOCUS34257</name>
</gene>
<protein>
    <recommendedName>
        <fullName evidence="2">Myb-like domain-containing protein</fullName>
    </recommendedName>
</protein>
<dbReference type="EMBL" id="OZ075126">
    <property type="protein sequence ID" value="CAL4943570.1"/>
    <property type="molecule type" value="Genomic_DNA"/>
</dbReference>
<feature type="compositionally biased region" description="Basic and acidic residues" evidence="1">
    <location>
        <begin position="346"/>
        <end position="365"/>
    </location>
</feature>
<sequence length="412" mass="44146">MPSSSNNTLISHSHHLCTTNSHSTDLGGTTAAMDEGGSRSMLGQAGDEQSTRSVVAMAGAGALTVAGDYRRGNWTVPETMVLIEAKRKVHGERHPGEHGLARWRWVEDYCWRAGCRRSHNQCNDRWDNLMRDFKKVRAYETAGSAPSYWAMGRAERKERWLPSNLLREIYDAMGEVIERRMSTGSGCSGGPGGAFLGAPSTSSLLHVPMQASPLAQVLPRPLPLEQETGHHVGHGASQHFRSESPERKRRRPSLDEPRPGTGTGSSTPSSAPPTTGTHGGGQRQEHGHYRHREGDNGAGGDESSDSECSGDGGEEEEGGEEEDVLSGAIGRCAAILSEALESQEAAEERRHREVMAVEERRGRARQARREAGEQCVAGLASAVNQLAGSMLALAAAKHKDKGGGGRGPAAPK</sequence>
<accession>A0ABC8Y2D8</accession>
<dbReference type="InterPro" id="IPR044822">
    <property type="entry name" value="Myb_DNA-bind_4"/>
</dbReference>
<dbReference type="AlphaFoldDB" id="A0ABC8Y2D8"/>